<dbReference type="InterPro" id="IPR014710">
    <property type="entry name" value="RmlC-like_jellyroll"/>
</dbReference>
<dbReference type="Gene3D" id="2.60.120.10">
    <property type="entry name" value="Jelly Rolls"/>
    <property type="match status" value="1"/>
</dbReference>
<dbReference type="SUPFAM" id="SSF51206">
    <property type="entry name" value="cAMP-binding domain-like"/>
    <property type="match status" value="1"/>
</dbReference>
<dbReference type="InterPro" id="IPR018490">
    <property type="entry name" value="cNMP-bd_dom_sf"/>
</dbReference>
<dbReference type="RefSeq" id="WP_177101740.1">
    <property type="nucleotide sequence ID" value="NZ_JACAQA010000015.1"/>
</dbReference>
<organism evidence="1 2">
    <name type="scientific">Pseudomonas gingeri</name>
    <dbReference type="NCBI Taxonomy" id="117681"/>
    <lineage>
        <taxon>Bacteria</taxon>
        <taxon>Pseudomonadati</taxon>
        <taxon>Pseudomonadota</taxon>
        <taxon>Gammaproteobacteria</taxon>
        <taxon>Pseudomonadales</taxon>
        <taxon>Pseudomonadaceae</taxon>
        <taxon>Pseudomonas</taxon>
    </lineage>
</organism>
<proteinExistence type="predicted"/>
<accession>A0A7Y8BT25</accession>
<evidence type="ECO:0008006" key="3">
    <source>
        <dbReference type="Google" id="ProtNLM"/>
    </source>
</evidence>
<evidence type="ECO:0000313" key="1">
    <source>
        <dbReference type="EMBL" id="NWB86854.1"/>
    </source>
</evidence>
<reference evidence="1 2" key="1">
    <citation type="submission" date="2020-04" db="EMBL/GenBank/DDBJ databases">
        <title>Molecular characterization of pseudomonads from Agaricus bisporus reveal novel blotch 2 pathogens in Western Europe.</title>
        <authorList>
            <person name="Taparia T."/>
            <person name="Krijger M."/>
            <person name="Haynes E."/>
            <person name="Elpinstone J.G."/>
            <person name="Noble R."/>
            <person name="Van Der Wolf J."/>
        </authorList>
    </citation>
    <scope>NUCLEOTIDE SEQUENCE [LARGE SCALE GENOMIC DNA]</scope>
    <source>
        <strain evidence="1 2">G9001</strain>
    </source>
</reference>
<dbReference type="AlphaFoldDB" id="A0A7Y8BT25"/>
<protein>
    <recommendedName>
        <fullName evidence="3">Cyclic nucleotide-binding domain-containing protein</fullName>
    </recommendedName>
</protein>
<name>A0A7Y8BT25_9PSED</name>
<evidence type="ECO:0000313" key="2">
    <source>
        <dbReference type="Proteomes" id="UP000522864"/>
    </source>
</evidence>
<comment type="caution">
    <text evidence="1">The sequence shown here is derived from an EMBL/GenBank/DDBJ whole genome shotgun (WGS) entry which is preliminary data.</text>
</comment>
<sequence>MKPSITYLHLLRHTPFFTALSTEQLQWVIDHSQEWETEDATVVAKSDRTGTSATDYWILLDGEWRVDYHGRWFPSGHADPGKWFNIREAQGANCALITTERSYVMRITEADMNTMLEKGFAFGPHLYSGRAYYGPLFHPNAQALQPSAP</sequence>
<gene>
    <name evidence="1" type="ORF">HX830_18415</name>
</gene>
<dbReference type="EMBL" id="JACAQA010000015">
    <property type="protein sequence ID" value="NWB86854.1"/>
    <property type="molecule type" value="Genomic_DNA"/>
</dbReference>
<dbReference type="Proteomes" id="UP000522864">
    <property type="component" value="Unassembled WGS sequence"/>
</dbReference>